<reference evidence="1" key="1">
    <citation type="submission" date="2018-12" db="EMBL/GenBank/DDBJ databases">
        <title>Novel natural products biosynthetic potential of the class Ktedonobacteria.</title>
        <authorList>
            <person name="Zheng Y."/>
            <person name="Saitou A."/>
            <person name="Wang C.M."/>
            <person name="Toyoda A."/>
            <person name="Minakuchi Y."/>
            <person name="Sekiguchi Y."/>
            <person name="Ueda K."/>
            <person name="Takano H."/>
            <person name="Sakai Y."/>
            <person name="Yokota A."/>
            <person name="Yabe S."/>
        </authorList>
    </citation>
    <scope>NUCLEOTIDE SEQUENCE</scope>
    <source>
        <strain evidence="1">A3-2</strain>
    </source>
</reference>
<dbReference type="AlphaFoldDB" id="A0A455SV73"/>
<name>A0A455SV73_9CHLR</name>
<accession>A0A455SV73</accession>
<protein>
    <submittedName>
        <fullName evidence="1">Uncharacterized protein</fullName>
    </submittedName>
</protein>
<sequence>MQMDWKRFSLLLLAGFSLEVLATATGATVLSGVLRAGEILVVLLILGMATPRFLSWLYQEGQELAGRLRRWNIRPGQKALVPREELLAFLEDIEGFAQRAQGSSRLQGEALARLLRLCGVSREDEPHIQLTPWALYQLKHCLLRDLKEVEQYERRRREQLRLQVRELDMQLVQLAPAMDHPGLLHLLGQMRIIQQLSTSYPAEPLLILLDHIRAELEQLCQQRSCS</sequence>
<organism evidence="1">
    <name type="scientific">Thermogemmatispora argillosa</name>
    <dbReference type="NCBI Taxonomy" id="2045280"/>
    <lineage>
        <taxon>Bacteria</taxon>
        <taxon>Bacillati</taxon>
        <taxon>Chloroflexota</taxon>
        <taxon>Ktedonobacteria</taxon>
        <taxon>Thermogemmatisporales</taxon>
        <taxon>Thermogemmatisporaceae</taxon>
        <taxon>Thermogemmatispora</taxon>
    </lineage>
</organism>
<evidence type="ECO:0000313" key="1">
    <source>
        <dbReference type="EMBL" id="BBH92277.1"/>
    </source>
</evidence>
<gene>
    <name evidence="1" type="ORF">KTA_04760</name>
</gene>
<dbReference type="EMBL" id="AP019377">
    <property type="protein sequence ID" value="BBH92277.1"/>
    <property type="molecule type" value="Genomic_DNA"/>
</dbReference>
<proteinExistence type="predicted"/>